<gene>
    <name evidence="1" type="ORF">OHC33_010350</name>
</gene>
<dbReference type="InterPro" id="IPR032675">
    <property type="entry name" value="LRR_dom_sf"/>
</dbReference>
<organism evidence="1 2">
    <name type="scientific">Knufia fluminis</name>
    <dbReference type="NCBI Taxonomy" id="191047"/>
    <lineage>
        <taxon>Eukaryota</taxon>
        <taxon>Fungi</taxon>
        <taxon>Dikarya</taxon>
        <taxon>Ascomycota</taxon>
        <taxon>Pezizomycotina</taxon>
        <taxon>Eurotiomycetes</taxon>
        <taxon>Chaetothyriomycetidae</taxon>
        <taxon>Chaetothyriales</taxon>
        <taxon>Trichomeriaceae</taxon>
        <taxon>Knufia</taxon>
    </lineage>
</organism>
<dbReference type="AlphaFoldDB" id="A0AAN8I3P4"/>
<dbReference type="Gene3D" id="3.80.10.10">
    <property type="entry name" value="Ribonuclease Inhibitor"/>
    <property type="match status" value="1"/>
</dbReference>
<evidence type="ECO:0000313" key="2">
    <source>
        <dbReference type="Proteomes" id="UP001316803"/>
    </source>
</evidence>
<protein>
    <submittedName>
        <fullName evidence="1">Uncharacterized protein</fullName>
    </submittedName>
</protein>
<dbReference type="EMBL" id="JAKLMC020000045">
    <property type="protein sequence ID" value="KAK5948591.1"/>
    <property type="molecule type" value="Genomic_DNA"/>
</dbReference>
<evidence type="ECO:0000313" key="1">
    <source>
        <dbReference type="EMBL" id="KAK5948591.1"/>
    </source>
</evidence>
<dbReference type="Proteomes" id="UP001316803">
    <property type="component" value="Unassembled WGS sequence"/>
</dbReference>
<reference evidence="1 2" key="1">
    <citation type="submission" date="2022-12" db="EMBL/GenBank/DDBJ databases">
        <title>Genomic features and morphological characterization of a novel Knufia sp. strain isolated from spacecraft assembly facility.</title>
        <authorList>
            <person name="Teixeira M."/>
            <person name="Chander A.M."/>
            <person name="Stajich J.E."/>
            <person name="Venkateswaran K."/>
        </authorList>
    </citation>
    <scope>NUCLEOTIDE SEQUENCE [LARGE SCALE GENOMIC DNA]</scope>
    <source>
        <strain evidence="1 2">FJI-L2-BK-P2</strain>
    </source>
</reference>
<accession>A0AAN8I3P4</accession>
<comment type="caution">
    <text evidence="1">The sequence shown here is derived from an EMBL/GenBank/DDBJ whole genome shotgun (WGS) entry which is preliminary data.</text>
</comment>
<name>A0AAN8I3P4_9EURO</name>
<sequence length="493" mass="56938">MSASDPAKDLTSVSLDPSRVVLDTLPTEIQDLIFHHVVADSSREELKQFRQSNRYFRDRADIHLFGTLHVSASNLSLERVRHVSENDRLNVYVKELIYHRGTFSGHKMVKFGGGTHMQPRDYDDFETYLVRSRDSKAYIPQASKCYDAFLEEVEAEALFNREISWRATMKKYCSRFPKLEKLTTLPDAQDRESTYLRRRCAMIHQSSTPNYFAPYEIFEPCGPNFRPVSLSLDGVNGEDFASIMTNIRGGLQAVRERFSKLQSFRLSFSETVSSLEIEGTYDLFIPACVNLRDLSLGFTSFYSSKMLKDSESFPRKLIRLVLQQHFSKLANLNLVYALMTEHDFVSFLDRHQSTLKTLYLHRWPMPVTTDLKPTGSVIRTFWKMGQLPMQCLCSVRLTGEFSNSKYGEGWEMNENTAYDRNTHPFPTLPRLIRYLEDSNEHEFPIPISREVMEAAKTGEALDALDALPDVLGYSDSTFTWWENQDEAFCTKFD</sequence>
<proteinExistence type="predicted"/>
<keyword evidence="2" id="KW-1185">Reference proteome</keyword>